<dbReference type="Proteomes" id="UP000198588">
    <property type="component" value="Unassembled WGS sequence"/>
</dbReference>
<organism evidence="2 3">
    <name type="scientific">Mesorhizobium qingshengii</name>
    <dbReference type="NCBI Taxonomy" id="1165689"/>
    <lineage>
        <taxon>Bacteria</taxon>
        <taxon>Pseudomonadati</taxon>
        <taxon>Pseudomonadota</taxon>
        <taxon>Alphaproteobacteria</taxon>
        <taxon>Hyphomicrobiales</taxon>
        <taxon>Phyllobacteriaceae</taxon>
        <taxon>Mesorhizobium</taxon>
    </lineage>
</organism>
<dbReference type="PANTHER" id="PTHR30007:SF0">
    <property type="entry name" value="TRANSPOSASE"/>
    <property type="match status" value="1"/>
</dbReference>
<accession>A0A1G5ZYV3</accession>
<feature type="domain" description="Insertion element IS402-like" evidence="1">
    <location>
        <begin position="22"/>
        <end position="76"/>
    </location>
</feature>
<reference evidence="2 3" key="1">
    <citation type="submission" date="2016-10" db="EMBL/GenBank/DDBJ databases">
        <authorList>
            <person name="de Groot N.N."/>
        </authorList>
    </citation>
    <scope>NUCLEOTIDE SEQUENCE [LARGE SCALE GENOMIC DNA]</scope>
    <source>
        <strain evidence="2 3">CGMCC 1.12097</strain>
    </source>
</reference>
<proteinExistence type="predicted"/>
<sequence>MPWTETTGPHYERRCPRYASDLTDAEWALIEPLMPAPNRIGRPRKTDLRELVNALLYMASSGGAWRLLPKDFPRHCKVISGLMQR</sequence>
<name>A0A1G5ZYV3_9HYPH</name>
<evidence type="ECO:0000313" key="2">
    <source>
        <dbReference type="EMBL" id="SDA99944.1"/>
    </source>
</evidence>
<dbReference type="AlphaFoldDB" id="A0A1G5ZYV3"/>
<gene>
    <name evidence="2" type="ORF">SAMN02927914_06793</name>
</gene>
<dbReference type="STRING" id="1165689.SAMN02927914_06793"/>
<evidence type="ECO:0000259" key="1">
    <source>
        <dbReference type="Pfam" id="PF13340"/>
    </source>
</evidence>
<dbReference type="InterPro" id="IPR025161">
    <property type="entry name" value="IS402-like_dom"/>
</dbReference>
<dbReference type="EMBL" id="FMXM01000072">
    <property type="protein sequence ID" value="SDA99944.1"/>
    <property type="molecule type" value="Genomic_DNA"/>
</dbReference>
<dbReference type="PANTHER" id="PTHR30007">
    <property type="entry name" value="PHP DOMAIN PROTEIN"/>
    <property type="match status" value="1"/>
</dbReference>
<evidence type="ECO:0000313" key="3">
    <source>
        <dbReference type="Proteomes" id="UP000198588"/>
    </source>
</evidence>
<dbReference type="Pfam" id="PF13340">
    <property type="entry name" value="DUF4096"/>
    <property type="match status" value="1"/>
</dbReference>
<protein>
    <submittedName>
        <fullName evidence="2">Putative transposase of IS4/5 family</fullName>
    </submittedName>
</protein>